<dbReference type="InterPro" id="IPR025645">
    <property type="entry name" value="DUF4349"/>
</dbReference>
<keyword evidence="2" id="KW-0472">Membrane</keyword>
<dbReference type="Pfam" id="PF14257">
    <property type="entry name" value="DUF4349"/>
    <property type="match status" value="1"/>
</dbReference>
<feature type="region of interest" description="Disordered" evidence="1">
    <location>
        <begin position="27"/>
        <end position="87"/>
    </location>
</feature>
<evidence type="ECO:0000313" key="6">
    <source>
        <dbReference type="Proteomes" id="UP001500842"/>
    </source>
</evidence>
<proteinExistence type="predicted"/>
<keyword evidence="3" id="KW-0732">Signal</keyword>
<feature type="compositionally biased region" description="Low complexity" evidence="1">
    <location>
        <begin position="27"/>
        <end position="39"/>
    </location>
</feature>
<dbReference type="RefSeq" id="WP_141003850.1">
    <property type="nucleotide sequence ID" value="NZ_BAAAOR010000025.1"/>
</dbReference>
<keyword evidence="2" id="KW-1133">Transmembrane helix</keyword>
<feature type="domain" description="DUF4349" evidence="4">
    <location>
        <begin position="90"/>
        <end position="301"/>
    </location>
</feature>
<accession>A0ABN2AUI2</accession>
<comment type="caution">
    <text evidence="5">The sequence shown here is derived from an EMBL/GenBank/DDBJ whole genome shotgun (WGS) entry which is preliminary data.</text>
</comment>
<reference evidence="5 6" key="1">
    <citation type="journal article" date="2019" name="Int. J. Syst. Evol. Microbiol.">
        <title>The Global Catalogue of Microorganisms (GCM) 10K type strain sequencing project: providing services to taxonomists for standard genome sequencing and annotation.</title>
        <authorList>
            <consortium name="The Broad Institute Genomics Platform"/>
            <consortium name="The Broad Institute Genome Sequencing Center for Infectious Disease"/>
            <person name="Wu L."/>
            <person name="Ma J."/>
        </authorList>
    </citation>
    <scope>NUCLEOTIDE SEQUENCE [LARGE SCALE GENOMIC DNA]</scope>
    <source>
        <strain evidence="5 6">JCM 14942</strain>
    </source>
</reference>
<evidence type="ECO:0000256" key="1">
    <source>
        <dbReference type="SAM" id="MobiDB-lite"/>
    </source>
</evidence>
<feature type="chain" id="PRO_5045468956" evidence="3">
    <location>
        <begin position="25"/>
        <end position="320"/>
    </location>
</feature>
<dbReference type="EMBL" id="BAAAOR010000025">
    <property type="protein sequence ID" value="GAA1527455.1"/>
    <property type="molecule type" value="Genomic_DNA"/>
</dbReference>
<evidence type="ECO:0000313" key="5">
    <source>
        <dbReference type="EMBL" id="GAA1527455.1"/>
    </source>
</evidence>
<feature type="transmembrane region" description="Helical" evidence="2">
    <location>
        <begin position="276"/>
        <end position="304"/>
    </location>
</feature>
<dbReference type="Proteomes" id="UP001500842">
    <property type="component" value="Unassembled WGS sequence"/>
</dbReference>
<sequence>MHTTPGPRRTALVLAGLATVVALAGCSSSDRSASGGDSRPATADLEMTEQAGERSAVQDADAAAEAPAGAPADDAGGRDAGKNAAAQQPAVISTGTVSLEAEDVGKARLGVRKLVDQYQGTVGEQETTTGEKGELSTARLVLRVPSDRFDDLVAALEEVATPTGTTTNGQDVTAEVVDVDARIRAQRKSVGRIEALLARAESIEQIVAIEAQLASRQADLDALESRQRWLADQTSLSTVTVYIEQPAEKDESSEEDTADGFLGGLARGWDAFVDGFGAVLLVVGFLLPWLVLLALLATPVWVVVRRRRRGVTPPATPAGP</sequence>
<evidence type="ECO:0000256" key="3">
    <source>
        <dbReference type="SAM" id="SignalP"/>
    </source>
</evidence>
<organism evidence="5 6">
    <name type="scientific">Nocardioides humi</name>
    <dbReference type="NCBI Taxonomy" id="449461"/>
    <lineage>
        <taxon>Bacteria</taxon>
        <taxon>Bacillati</taxon>
        <taxon>Actinomycetota</taxon>
        <taxon>Actinomycetes</taxon>
        <taxon>Propionibacteriales</taxon>
        <taxon>Nocardioidaceae</taxon>
        <taxon>Nocardioides</taxon>
    </lineage>
</organism>
<keyword evidence="6" id="KW-1185">Reference proteome</keyword>
<keyword evidence="2" id="KW-0812">Transmembrane</keyword>
<protein>
    <submittedName>
        <fullName evidence="5">DUF4349 domain-containing protein</fullName>
    </submittedName>
</protein>
<name>A0ABN2AUI2_9ACTN</name>
<evidence type="ECO:0000259" key="4">
    <source>
        <dbReference type="Pfam" id="PF14257"/>
    </source>
</evidence>
<feature type="compositionally biased region" description="Low complexity" evidence="1">
    <location>
        <begin position="59"/>
        <end position="74"/>
    </location>
</feature>
<gene>
    <name evidence="5" type="ORF">GCM10009788_33600</name>
</gene>
<feature type="signal peptide" evidence="3">
    <location>
        <begin position="1"/>
        <end position="24"/>
    </location>
</feature>
<evidence type="ECO:0000256" key="2">
    <source>
        <dbReference type="SAM" id="Phobius"/>
    </source>
</evidence>